<dbReference type="InterPro" id="IPR027266">
    <property type="entry name" value="TrmE/GcvT-like"/>
</dbReference>
<dbReference type="Proteomes" id="UP001205906">
    <property type="component" value="Unassembled WGS sequence"/>
</dbReference>
<reference evidence="3 4" key="1">
    <citation type="submission" date="2022-06" db="EMBL/GenBank/DDBJ databases">
        <title>Mesorhizobium sp. strain RP14 Genome sequencing and assembly.</title>
        <authorList>
            <person name="Kim I."/>
        </authorList>
    </citation>
    <scope>NUCLEOTIDE SEQUENCE [LARGE SCALE GENOMIC DNA]</scope>
    <source>
        <strain evidence="4">RP14(2022)</strain>
    </source>
</reference>
<dbReference type="InterPro" id="IPR057460">
    <property type="entry name" value="CAF17_C"/>
</dbReference>
<evidence type="ECO:0000313" key="4">
    <source>
        <dbReference type="Proteomes" id="UP001205906"/>
    </source>
</evidence>
<evidence type="ECO:0000313" key="3">
    <source>
        <dbReference type="EMBL" id="MCO6050710.1"/>
    </source>
</evidence>
<dbReference type="NCBIfam" id="TIGR03317">
    <property type="entry name" value="ygfZ_signature"/>
    <property type="match status" value="1"/>
</dbReference>
<proteinExistence type="predicted"/>
<dbReference type="EMBL" id="JAMXQS010000006">
    <property type="protein sequence ID" value="MCO6050710.1"/>
    <property type="molecule type" value="Genomic_DNA"/>
</dbReference>
<organism evidence="3 4">
    <name type="scientific">Mesorhizobium liriopis</name>
    <dbReference type="NCBI Taxonomy" id="2953882"/>
    <lineage>
        <taxon>Bacteria</taxon>
        <taxon>Pseudomonadati</taxon>
        <taxon>Pseudomonadota</taxon>
        <taxon>Alphaproteobacteria</taxon>
        <taxon>Hyphomicrobiales</taxon>
        <taxon>Phyllobacteriaceae</taxon>
        <taxon>Mesorhizobium</taxon>
    </lineage>
</organism>
<sequence length="282" mass="30168">MPSAILSNRALLRLSGEDAASFLQNLVTTDIDLIGNDEIRASALLSPQGKVMFDFLVSRDGEELLLETRADIAADLAKRLTLYKLRAKVVISQPEQVVAKVFWDDDSASVMSGSKRDTRFKGLVVWRVYLDAGQSSNEDEWNRLRIASGVVESGSDYALGDAFPHDISFDQNSGVGFGKGCFVGQEVVSRMKHRGTARRRVLILEGSDALPVTGTDVTANGRPLGSLGTVDGNKALAILRIDRVADALNGALAILAGSVPVTASLPPDVSYSFPADTTSAQD</sequence>
<dbReference type="InterPro" id="IPR017703">
    <property type="entry name" value="YgfZ/GCV_T_CS"/>
</dbReference>
<name>A0ABT1C7A9_9HYPH</name>
<evidence type="ECO:0000259" key="2">
    <source>
        <dbReference type="Pfam" id="PF25455"/>
    </source>
</evidence>
<comment type="caution">
    <text evidence="3">The sequence shown here is derived from an EMBL/GenBank/DDBJ whole genome shotgun (WGS) entry which is preliminary data.</text>
</comment>
<feature type="domain" description="CAF17 C-terminal" evidence="2">
    <location>
        <begin position="198"/>
        <end position="267"/>
    </location>
</feature>
<dbReference type="InterPro" id="IPR045179">
    <property type="entry name" value="YgfZ/GcvT"/>
</dbReference>
<evidence type="ECO:0000256" key="1">
    <source>
        <dbReference type="ARBA" id="ARBA00022946"/>
    </source>
</evidence>
<dbReference type="Gene3D" id="3.30.1360.120">
    <property type="entry name" value="Probable tRNA modification gtpase trme, domain 1"/>
    <property type="match status" value="2"/>
</dbReference>
<dbReference type="SUPFAM" id="SSF103025">
    <property type="entry name" value="Folate-binding domain"/>
    <property type="match status" value="1"/>
</dbReference>
<dbReference type="PANTHER" id="PTHR22602">
    <property type="entry name" value="TRANSFERASE CAF17, MITOCHONDRIAL-RELATED"/>
    <property type="match status" value="1"/>
</dbReference>
<protein>
    <submittedName>
        <fullName evidence="3">Folate-binding protein YgfZ</fullName>
    </submittedName>
</protein>
<accession>A0ABT1C7A9</accession>
<dbReference type="Pfam" id="PF25455">
    <property type="entry name" value="Beta-barrel_CAF17_C"/>
    <property type="match status" value="1"/>
</dbReference>
<keyword evidence="1" id="KW-0809">Transit peptide</keyword>
<dbReference type="PANTHER" id="PTHR22602:SF0">
    <property type="entry name" value="TRANSFERASE CAF17, MITOCHONDRIAL-RELATED"/>
    <property type="match status" value="1"/>
</dbReference>
<keyword evidence="4" id="KW-1185">Reference proteome</keyword>
<gene>
    <name evidence="3" type="ORF">NGM99_13055</name>
</gene>